<dbReference type="Pfam" id="PF04855">
    <property type="entry name" value="SNF5"/>
    <property type="match status" value="1"/>
</dbReference>
<reference evidence="1 2" key="1">
    <citation type="journal article" date="2015" name="Fungal Genet. Biol.">
        <title>Evolution of novel wood decay mechanisms in Agaricales revealed by the genome sequences of Fistulina hepatica and Cylindrobasidium torrendii.</title>
        <authorList>
            <person name="Floudas D."/>
            <person name="Held B.W."/>
            <person name="Riley R."/>
            <person name="Nagy L.G."/>
            <person name="Koehler G."/>
            <person name="Ransdell A.S."/>
            <person name="Younus H."/>
            <person name="Chow J."/>
            <person name="Chiniquy J."/>
            <person name="Lipzen A."/>
            <person name="Tritt A."/>
            <person name="Sun H."/>
            <person name="Haridas S."/>
            <person name="LaButti K."/>
            <person name="Ohm R.A."/>
            <person name="Kues U."/>
            <person name="Blanchette R.A."/>
            <person name="Grigoriev I.V."/>
            <person name="Minto R.E."/>
            <person name="Hibbett D.S."/>
        </authorList>
    </citation>
    <scope>NUCLEOTIDE SEQUENCE [LARGE SCALE GENOMIC DNA]</scope>
    <source>
        <strain evidence="1 2">ATCC 64428</strain>
    </source>
</reference>
<feature type="non-terminal residue" evidence="1">
    <location>
        <position position="56"/>
    </location>
</feature>
<accession>A0A0D7AF78</accession>
<dbReference type="InterPro" id="IPR006939">
    <property type="entry name" value="SNF5"/>
</dbReference>
<dbReference type="GO" id="GO:0000228">
    <property type="term" value="C:nuclear chromosome"/>
    <property type="evidence" value="ECO:0007669"/>
    <property type="project" value="InterPro"/>
</dbReference>
<name>A0A0D7AF78_9AGAR</name>
<dbReference type="OrthoDB" id="10258327at2759"/>
<sequence>MRDTFVWNLNDPVVTPEMFAQLLVDDYKLSNHHFVIIVKSIKEQLSDYQSYMTPYE</sequence>
<proteinExistence type="predicted"/>
<dbReference type="GO" id="GO:0006338">
    <property type="term" value="P:chromatin remodeling"/>
    <property type="evidence" value="ECO:0007669"/>
    <property type="project" value="InterPro"/>
</dbReference>
<keyword evidence="2" id="KW-1185">Reference proteome</keyword>
<evidence type="ECO:0000313" key="1">
    <source>
        <dbReference type="EMBL" id="KIY49789.1"/>
    </source>
</evidence>
<protein>
    <submittedName>
        <fullName evidence="1">Uncharacterized protein</fullName>
    </submittedName>
</protein>
<gene>
    <name evidence="1" type="ORF">FISHEDRAFT_20182</name>
</gene>
<dbReference type="EMBL" id="KN881721">
    <property type="protein sequence ID" value="KIY49789.1"/>
    <property type="molecule type" value="Genomic_DNA"/>
</dbReference>
<dbReference type="AlphaFoldDB" id="A0A0D7AF78"/>
<evidence type="ECO:0000313" key="2">
    <source>
        <dbReference type="Proteomes" id="UP000054144"/>
    </source>
</evidence>
<organism evidence="1 2">
    <name type="scientific">Fistulina hepatica ATCC 64428</name>
    <dbReference type="NCBI Taxonomy" id="1128425"/>
    <lineage>
        <taxon>Eukaryota</taxon>
        <taxon>Fungi</taxon>
        <taxon>Dikarya</taxon>
        <taxon>Basidiomycota</taxon>
        <taxon>Agaricomycotina</taxon>
        <taxon>Agaricomycetes</taxon>
        <taxon>Agaricomycetidae</taxon>
        <taxon>Agaricales</taxon>
        <taxon>Fistulinaceae</taxon>
        <taxon>Fistulina</taxon>
    </lineage>
</organism>
<dbReference type="Proteomes" id="UP000054144">
    <property type="component" value="Unassembled WGS sequence"/>
</dbReference>